<dbReference type="SMART" id="SM00879">
    <property type="entry name" value="Brix"/>
    <property type="match status" value="1"/>
</dbReference>
<evidence type="ECO:0000256" key="5">
    <source>
        <dbReference type="ARBA" id="ARBA00030889"/>
    </source>
</evidence>
<evidence type="ECO:0000256" key="2">
    <source>
        <dbReference type="ARBA" id="ARBA00010782"/>
    </source>
</evidence>
<accession>A0A8T0DDT2</accession>
<dbReference type="InterPro" id="IPR039770">
    <property type="entry name" value="Rpf2"/>
</dbReference>
<comment type="subcellular location">
    <subcellularLocation>
        <location evidence="1 6">Nucleus</location>
        <location evidence="1 6">Nucleolus</location>
    </subcellularLocation>
</comment>
<dbReference type="GO" id="GO:0000463">
    <property type="term" value="P:maturation of LSU-rRNA from tricistronic rRNA transcript (SSU-rRNA, 5.8S rRNA, LSU-rRNA)"/>
    <property type="evidence" value="ECO:0007669"/>
    <property type="project" value="TreeGrafter"/>
</dbReference>
<proteinExistence type="inferred from homology"/>
<organism evidence="9 10">
    <name type="scientific">Paragonimus westermani</name>
    <dbReference type="NCBI Taxonomy" id="34504"/>
    <lineage>
        <taxon>Eukaryota</taxon>
        <taxon>Metazoa</taxon>
        <taxon>Spiralia</taxon>
        <taxon>Lophotrochozoa</taxon>
        <taxon>Platyhelminthes</taxon>
        <taxon>Trematoda</taxon>
        <taxon>Digenea</taxon>
        <taxon>Plagiorchiida</taxon>
        <taxon>Troglotremata</taxon>
        <taxon>Troglotrematidae</taxon>
        <taxon>Paragonimus</taxon>
    </lineage>
</organism>
<dbReference type="Proteomes" id="UP000699462">
    <property type="component" value="Unassembled WGS sequence"/>
</dbReference>
<name>A0A8T0DDT2_9TREM</name>
<dbReference type="GO" id="GO:0000027">
    <property type="term" value="P:ribosomal large subunit assembly"/>
    <property type="evidence" value="ECO:0007669"/>
    <property type="project" value="InterPro"/>
</dbReference>
<gene>
    <name evidence="9" type="ORF">P879_07957</name>
</gene>
<dbReference type="AlphaFoldDB" id="A0A8T0DDT2"/>
<dbReference type="EMBL" id="JTDF01006669">
    <property type="protein sequence ID" value="KAF8565476.1"/>
    <property type="molecule type" value="Genomic_DNA"/>
</dbReference>
<dbReference type="GO" id="GO:0019843">
    <property type="term" value="F:rRNA binding"/>
    <property type="evidence" value="ECO:0007669"/>
    <property type="project" value="UniProtKB-UniRule"/>
</dbReference>
<evidence type="ECO:0000259" key="8">
    <source>
        <dbReference type="PROSITE" id="PS50833"/>
    </source>
</evidence>
<evidence type="ECO:0000256" key="1">
    <source>
        <dbReference type="ARBA" id="ARBA00004604"/>
    </source>
</evidence>
<dbReference type="PROSITE" id="PS50833">
    <property type="entry name" value="BRIX"/>
    <property type="match status" value="1"/>
</dbReference>
<protein>
    <recommendedName>
        <fullName evidence="3 6">Ribosome production factor 2 homolog</fullName>
    </recommendedName>
    <alternativeName>
        <fullName evidence="5 6">Ribosome biogenesis protein RPF2 homolog</fullName>
    </alternativeName>
</protein>
<sequence>MPVSNQINPPKTHKGKKVLESKAPKIVENDKKTLVLKGGHTSQLVNDFLNDLVRTLTVYFAICRFQCSLKNPLVFKLKWHNPILPFEDISFVEKMCRKYDCSLFVIGLHSKKRPHNIVIGRLHDGELLDMFELGIQHYIGLLQDSPGLSGAKPLLLFSGEVFEEQKKYVMLKSLFVDLFRGATVDGIRSLGIEHMIQVAMTSEDRILLRVRRVLIRPLEKPSGGSSEELDKQTKPLRTPWGIPVQLSLEDTGPSVDFNLRRVTIPSEDKWKRAHRVPPETRMAKKVPKNRHVDVFGSRIGRVHVGKTEKLEILRPGASLRTALTGRRKRGFERRQNSAKVPTGREAPKKRQKLSDSL</sequence>
<dbReference type="InterPro" id="IPR007109">
    <property type="entry name" value="Brix"/>
</dbReference>
<evidence type="ECO:0000313" key="10">
    <source>
        <dbReference type="Proteomes" id="UP000699462"/>
    </source>
</evidence>
<evidence type="ECO:0000313" key="9">
    <source>
        <dbReference type="EMBL" id="KAF8565476.1"/>
    </source>
</evidence>
<evidence type="ECO:0000256" key="7">
    <source>
        <dbReference type="SAM" id="MobiDB-lite"/>
    </source>
</evidence>
<feature type="region of interest" description="Disordered" evidence="7">
    <location>
        <begin position="321"/>
        <end position="357"/>
    </location>
</feature>
<evidence type="ECO:0000256" key="3">
    <source>
        <dbReference type="ARBA" id="ARBA00020387"/>
    </source>
</evidence>
<dbReference type="GO" id="GO:0005730">
    <property type="term" value="C:nucleolus"/>
    <property type="evidence" value="ECO:0007669"/>
    <property type="project" value="UniProtKB-SubCell"/>
</dbReference>
<dbReference type="Pfam" id="PF04427">
    <property type="entry name" value="Brix"/>
    <property type="match status" value="1"/>
</dbReference>
<comment type="caution">
    <text evidence="9">The sequence shown here is derived from an EMBL/GenBank/DDBJ whole genome shotgun (WGS) entry which is preliminary data.</text>
</comment>
<dbReference type="OrthoDB" id="407658at2759"/>
<evidence type="ECO:0000256" key="6">
    <source>
        <dbReference type="RuleBase" id="RU367086"/>
    </source>
</evidence>
<keyword evidence="4 6" id="KW-0539">Nucleus</keyword>
<feature type="domain" description="Brix" evidence="8">
    <location>
        <begin position="31"/>
        <end position="268"/>
    </location>
</feature>
<dbReference type="PANTHER" id="PTHR12728:SF0">
    <property type="entry name" value="RIBOSOME PRODUCTION FACTOR 2 HOMOLOG"/>
    <property type="match status" value="1"/>
</dbReference>
<dbReference type="PANTHER" id="PTHR12728">
    <property type="entry name" value="BRIX DOMAIN CONTAINING PROTEIN"/>
    <property type="match status" value="1"/>
</dbReference>
<reference evidence="9 10" key="1">
    <citation type="submission" date="2019-07" db="EMBL/GenBank/DDBJ databases">
        <title>Annotation for the trematode Paragonimus westermani.</title>
        <authorList>
            <person name="Choi Y.-J."/>
        </authorList>
    </citation>
    <scope>NUCLEOTIDE SEQUENCE [LARGE SCALE GENOMIC DNA]</scope>
    <source>
        <strain evidence="9">180907_Pwestermani</strain>
    </source>
</reference>
<comment type="similarity">
    <text evidence="2 6">Belongs to the RPF2 family.</text>
</comment>
<keyword evidence="10" id="KW-1185">Reference proteome</keyword>
<evidence type="ECO:0000256" key="4">
    <source>
        <dbReference type="ARBA" id="ARBA00023242"/>
    </source>
</evidence>